<dbReference type="KEGG" id="hdt:HYPDE_33468"/>
<feature type="domain" description="Phosphatidic acid phosphatase type 2/haloperoxidase" evidence="2">
    <location>
        <begin position="115"/>
        <end position="236"/>
    </location>
</feature>
<dbReference type="HOGENOM" id="CLU_070327_1_0_5"/>
<dbReference type="AlphaFoldDB" id="N0BCV5"/>
<dbReference type="CDD" id="cd03396">
    <property type="entry name" value="PAP2_like_6"/>
    <property type="match status" value="1"/>
</dbReference>
<evidence type="ECO:0000313" key="4">
    <source>
        <dbReference type="Proteomes" id="UP000005952"/>
    </source>
</evidence>
<sequence>MLAPKVSFGPEGHWDAYETAEHPAVSAHAMIRGALSVGAAALLLFLVVPGLDTAVTRVFYDGTHHFIGNSSPVFRTSRDVFNIVLYLTCAATVIGLFVAWRSAGPCLGLVFNKWLFLALCLIIGPLVVSNIGLKDHWGRARPRDVIEFGGAKAFTPVFPPSNQCDYNCSFVSGEASSIYVIFFAAVFLLRRHARRMIALGIIFGSLSGLTRIAQGGHFLSDVVFAGVFMALTVACLQLLFETIREADGAEIAEPAA</sequence>
<feature type="transmembrane region" description="Helical" evidence="1">
    <location>
        <begin position="37"/>
        <end position="60"/>
    </location>
</feature>
<keyword evidence="4" id="KW-1185">Reference proteome</keyword>
<protein>
    <submittedName>
        <fullName evidence="3">PA-phosphatase-like phosphoesterase</fullName>
    </submittedName>
</protein>
<dbReference type="Pfam" id="PF01569">
    <property type="entry name" value="PAP2"/>
    <property type="match status" value="1"/>
</dbReference>
<feature type="transmembrane region" description="Helical" evidence="1">
    <location>
        <begin position="80"/>
        <end position="102"/>
    </location>
</feature>
<proteinExistence type="predicted"/>
<dbReference type="InterPro" id="IPR000326">
    <property type="entry name" value="PAP2/HPO"/>
</dbReference>
<dbReference type="OrthoDB" id="9813524at2"/>
<evidence type="ECO:0000313" key="3">
    <source>
        <dbReference type="EMBL" id="AGK58366.1"/>
    </source>
</evidence>
<feature type="transmembrane region" description="Helical" evidence="1">
    <location>
        <begin position="196"/>
        <end position="216"/>
    </location>
</feature>
<dbReference type="RefSeq" id="WP_015598391.1">
    <property type="nucleotide sequence ID" value="NC_021172.1"/>
</dbReference>
<reference evidence="3 4" key="1">
    <citation type="journal article" date="2013" name="Genome Announc.">
        <title>Genome sequences for three denitrifying bacterial strains isolated from a uranium- and nitrate-contaminated subsurface environment.</title>
        <authorList>
            <person name="Venkatramanan R."/>
            <person name="Prakash O."/>
            <person name="Woyke T."/>
            <person name="Chain P."/>
            <person name="Goodwin L.A."/>
            <person name="Watson D."/>
            <person name="Brooks S."/>
            <person name="Kostka J.E."/>
            <person name="Green S.J."/>
        </authorList>
    </citation>
    <scope>NUCLEOTIDE SEQUENCE [LARGE SCALE GENOMIC DNA]</scope>
    <source>
        <strain evidence="3 4">1NES1</strain>
    </source>
</reference>
<dbReference type="SUPFAM" id="SSF48317">
    <property type="entry name" value="Acid phosphatase/Vanadium-dependent haloperoxidase"/>
    <property type="match status" value="1"/>
</dbReference>
<dbReference type="Gene3D" id="1.20.144.10">
    <property type="entry name" value="Phosphatidic acid phosphatase type 2/haloperoxidase"/>
    <property type="match status" value="1"/>
</dbReference>
<gene>
    <name evidence="3" type="ORF">HYPDE_33468</name>
</gene>
<name>N0BCV5_9HYPH</name>
<accession>N0BCV5</accession>
<dbReference type="STRING" id="670307.HYPDE_33468"/>
<feature type="transmembrane region" description="Helical" evidence="1">
    <location>
        <begin position="114"/>
        <end position="133"/>
    </location>
</feature>
<feature type="transmembrane region" description="Helical" evidence="1">
    <location>
        <begin position="222"/>
        <end position="240"/>
    </location>
</feature>
<evidence type="ECO:0000259" key="2">
    <source>
        <dbReference type="Pfam" id="PF01569"/>
    </source>
</evidence>
<dbReference type="eggNOG" id="COG3907">
    <property type="taxonomic scope" value="Bacteria"/>
</dbReference>
<keyword evidence="1" id="KW-0472">Membrane</keyword>
<dbReference type="EMBL" id="CP005587">
    <property type="protein sequence ID" value="AGK58366.1"/>
    <property type="molecule type" value="Genomic_DNA"/>
</dbReference>
<keyword evidence="1" id="KW-0812">Transmembrane</keyword>
<dbReference type="Proteomes" id="UP000005952">
    <property type="component" value="Chromosome"/>
</dbReference>
<organism evidence="3 4">
    <name type="scientific">Hyphomicrobium denitrificans 1NES1</name>
    <dbReference type="NCBI Taxonomy" id="670307"/>
    <lineage>
        <taxon>Bacteria</taxon>
        <taxon>Pseudomonadati</taxon>
        <taxon>Pseudomonadota</taxon>
        <taxon>Alphaproteobacteria</taxon>
        <taxon>Hyphomicrobiales</taxon>
        <taxon>Hyphomicrobiaceae</taxon>
        <taxon>Hyphomicrobium</taxon>
    </lineage>
</organism>
<evidence type="ECO:0000256" key="1">
    <source>
        <dbReference type="SAM" id="Phobius"/>
    </source>
</evidence>
<keyword evidence="1" id="KW-1133">Transmembrane helix</keyword>
<dbReference type="InterPro" id="IPR036938">
    <property type="entry name" value="PAP2/HPO_sf"/>
</dbReference>